<reference evidence="1 2" key="1">
    <citation type="submission" date="2022-01" db="EMBL/GenBank/DDBJ databases">
        <authorList>
            <person name="Xiong W."/>
            <person name="Schranz E."/>
        </authorList>
    </citation>
    <scope>NUCLEOTIDE SEQUENCE [LARGE SCALE GENOMIC DNA]</scope>
</reference>
<accession>A0AAU9N388</accession>
<protein>
    <submittedName>
        <fullName evidence="1">Uncharacterized protein</fullName>
    </submittedName>
</protein>
<dbReference type="AlphaFoldDB" id="A0AAU9N388"/>
<keyword evidence="2" id="KW-1185">Reference proteome</keyword>
<gene>
    <name evidence="1" type="ORF">LVIROSA_LOCUS19171</name>
</gene>
<dbReference type="EMBL" id="CAKMRJ010003334">
    <property type="protein sequence ID" value="CAH1432527.1"/>
    <property type="molecule type" value="Genomic_DNA"/>
</dbReference>
<dbReference type="Proteomes" id="UP001157418">
    <property type="component" value="Unassembled WGS sequence"/>
</dbReference>
<organism evidence="1 2">
    <name type="scientific">Lactuca virosa</name>
    <dbReference type="NCBI Taxonomy" id="75947"/>
    <lineage>
        <taxon>Eukaryota</taxon>
        <taxon>Viridiplantae</taxon>
        <taxon>Streptophyta</taxon>
        <taxon>Embryophyta</taxon>
        <taxon>Tracheophyta</taxon>
        <taxon>Spermatophyta</taxon>
        <taxon>Magnoliopsida</taxon>
        <taxon>eudicotyledons</taxon>
        <taxon>Gunneridae</taxon>
        <taxon>Pentapetalae</taxon>
        <taxon>asterids</taxon>
        <taxon>campanulids</taxon>
        <taxon>Asterales</taxon>
        <taxon>Asteraceae</taxon>
        <taxon>Cichorioideae</taxon>
        <taxon>Cichorieae</taxon>
        <taxon>Lactucinae</taxon>
        <taxon>Lactuca</taxon>
    </lineage>
</organism>
<proteinExistence type="predicted"/>
<evidence type="ECO:0000313" key="1">
    <source>
        <dbReference type="EMBL" id="CAH1432527.1"/>
    </source>
</evidence>
<evidence type="ECO:0000313" key="2">
    <source>
        <dbReference type="Proteomes" id="UP001157418"/>
    </source>
</evidence>
<comment type="caution">
    <text evidence="1">The sequence shown here is derived from an EMBL/GenBank/DDBJ whole genome shotgun (WGS) entry which is preliminary data.</text>
</comment>
<name>A0AAU9N388_9ASTR</name>
<sequence length="93" mass="10987">MESRGYICYHFNLNSGLKISRGISFSRIIYHVRAMWMAGDRHHFDYKWVQVGITFSFTECWCHCGSIMHVYGLTPQLLIYAKEDIDFDLMVDI</sequence>